<keyword evidence="4" id="KW-0548">Nucleotidyltransferase</keyword>
<evidence type="ECO:0000256" key="1">
    <source>
        <dbReference type="ARBA" id="ARBA00001946"/>
    </source>
</evidence>
<evidence type="ECO:0000256" key="6">
    <source>
        <dbReference type="ARBA" id="ARBA00022741"/>
    </source>
</evidence>
<evidence type="ECO:0000256" key="7">
    <source>
        <dbReference type="ARBA" id="ARBA00022800"/>
    </source>
</evidence>
<keyword evidence="7" id="KW-0692">RNA repair</keyword>
<dbReference type="RefSeq" id="WP_269561603.1">
    <property type="nucleotide sequence ID" value="NZ_CP114767.1"/>
</dbReference>
<evidence type="ECO:0000256" key="4">
    <source>
        <dbReference type="ARBA" id="ARBA00022695"/>
    </source>
</evidence>
<dbReference type="SUPFAM" id="SSF81891">
    <property type="entry name" value="Poly A polymerase C-terminal region-like"/>
    <property type="match status" value="1"/>
</dbReference>
<accession>A0ABY7LT47</accession>
<dbReference type="Gene3D" id="1.10.246.80">
    <property type="match status" value="1"/>
</dbReference>
<dbReference type="SUPFAM" id="SSF81301">
    <property type="entry name" value="Nucleotidyltransferase"/>
    <property type="match status" value="1"/>
</dbReference>
<organism evidence="13 14">
    <name type="scientific">Hymenobacter canadensis</name>
    <dbReference type="NCBI Taxonomy" id="2999067"/>
    <lineage>
        <taxon>Bacteria</taxon>
        <taxon>Pseudomonadati</taxon>
        <taxon>Bacteroidota</taxon>
        <taxon>Cytophagia</taxon>
        <taxon>Cytophagales</taxon>
        <taxon>Hymenobacteraceae</taxon>
        <taxon>Hymenobacter</taxon>
    </lineage>
</organism>
<dbReference type="Gene3D" id="1.10.3090.10">
    <property type="entry name" value="cca-adding enzyme, domain 2"/>
    <property type="match status" value="1"/>
</dbReference>
<dbReference type="Pfam" id="PF01966">
    <property type="entry name" value="HD"/>
    <property type="match status" value="1"/>
</dbReference>
<dbReference type="Pfam" id="PF12627">
    <property type="entry name" value="PolyA_pol_RNAbd"/>
    <property type="match status" value="1"/>
</dbReference>
<sequence length="478" mass="53825">MKNPQLPSLPLFQTIAEAAGELGFPAYVIGGYVRDLVLERGSKDVDVVCVGDGIALAQAVGRKLPGRPRVTVFKNFGTAMLPTPEIEVEFVGARKESYRAESRKPEVEAGTLEEDLARRDFTINALGLSLNPETYGELVDRYDGMGDLQRKIIRTPLDPDVTFSDDPLRMLRAIRFATQLDFDIDPDTFDALARNKERIKIISQERITTELNKIIMAPKPSYGFKLLFSCGLLPLIFPKMAQLQGVEKVGKHAHKDNFYHTLQVLDNVVAAGGDLWLRWAAILHDIAKPATKRLDARVGWTFHGHEDKGARWVPGIFTDLKLPLGEEMRQVQKLVRLHLRPIALSKEIVTDSAVRRLLFEAGDDIDRLMLLCRADITSKDYDRKNRYLRNFDVVEQKLKEVEEKDHLRNFKPVITGEIIMATFNLKPSRDVGELKEALLEAILEGKIRNEYDEAFALLLELGEHKGLTPVPPAEQGGQ</sequence>
<evidence type="ECO:0000256" key="3">
    <source>
        <dbReference type="ARBA" id="ARBA00022694"/>
    </source>
</evidence>
<dbReference type="CDD" id="cd00077">
    <property type="entry name" value="HDc"/>
    <property type="match status" value="1"/>
</dbReference>
<dbReference type="InterPro" id="IPR003607">
    <property type="entry name" value="HD/PDEase_dom"/>
</dbReference>
<dbReference type="InterPro" id="IPR050124">
    <property type="entry name" value="tRNA_CCA-adding_enzyme"/>
</dbReference>
<dbReference type="Gene3D" id="3.30.460.10">
    <property type="entry name" value="Beta Polymerase, domain 2"/>
    <property type="match status" value="1"/>
</dbReference>
<keyword evidence="10 11" id="KW-0694">RNA-binding</keyword>
<name>A0ABY7LT47_9BACT</name>
<keyword evidence="6" id="KW-0547">Nucleotide-binding</keyword>
<evidence type="ECO:0000256" key="11">
    <source>
        <dbReference type="RuleBase" id="RU003953"/>
    </source>
</evidence>
<dbReference type="EMBL" id="CP114767">
    <property type="protein sequence ID" value="WBA43565.1"/>
    <property type="molecule type" value="Genomic_DNA"/>
</dbReference>
<dbReference type="CDD" id="cd05398">
    <property type="entry name" value="NT_ClassII-CCAase"/>
    <property type="match status" value="1"/>
</dbReference>
<dbReference type="InterPro" id="IPR002646">
    <property type="entry name" value="PolA_pol_head_dom"/>
</dbReference>
<dbReference type="PANTHER" id="PTHR47545">
    <property type="entry name" value="MULTIFUNCTIONAL CCA PROTEIN"/>
    <property type="match status" value="1"/>
</dbReference>
<keyword evidence="5" id="KW-0479">Metal-binding</keyword>
<evidence type="ECO:0000256" key="5">
    <source>
        <dbReference type="ARBA" id="ARBA00022723"/>
    </source>
</evidence>
<keyword evidence="8" id="KW-0067">ATP-binding</keyword>
<comment type="cofactor">
    <cofactor evidence="1">
        <name>Mg(2+)</name>
        <dbReference type="ChEBI" id="CHEBI:18420"/>
    </cofactor>
</comment>
<dbReference type="Pfam" id="PF01743">
    <property type="entry name" value="PolyA_pol"/>
    <property type="match status" value="1"/>
</dbReference>
<keyword evidence="9" id="KW-0460">Magnesium</keyword>
<keyword evidence="3" id="KW-0819">tRNA processing</keyword>
<evidence type="ECO:0000256" key="10">
    <source>
        <dbReference type="ARBA" id="ARBA00022884"/>
    </source>
</evidence>
<dbReference type="SMART" id="SM00471">
    <property type="entry name" value="HDc"/>
    <property type="match status" value="1"/>
</dbReference>
<dbReference type="PANTHER" id="PTHR47545:SF1">
    <property type="entry name" value="MULTIFUNCTIONAL CCA PROTEIN"/>
    <property type="match status" value="1"/>
</dbReference>
<keyword evidence="2 11" id="KW-0808">Transferase</keyword>
<evidence type="ECO:0000259" key="12">
    <source>
        <dbReference type="SMART" id="SM00471"/>
    </source>
</evidence>
<protein>
    <submittedName>
        <fullName evidence="13">HD domain-containing protein</fullName>
    </submittedName>
</protein>
<evidence type="ECO:0000256" key="9">
    <source>
        <dbReference type="ARBA" id="ARBA00022842"/>
    </source>
</evidence>
<dbReference type="InterPro" id="IPR032828">
    <property type="entry name" value="PolyA_RNA-bd"/>
</dbReference>
<comment type="similarity">
    <text evidence="11">Belongs to the tRNA nucleotidyltransferase/poly(A) polymerase family.</text>
</comment>
<evidence type="ECO:0000256" key="2">
    <source>
        <dbReference type="ARBA" id="ARBA00022679"/>
    </source>
</evidence>
<feature type="domain" description="HD/PDEase" evidence="12">
    <location>
        <begin position="253"/>
        <end position="377"/>
    </location>
</feature>
<reference evidence="13 14" key="1">
    <citation type="submission" date="2022-12" db="EMBL/GenBank/DDBJ databases">
        <title>Hymenobacter canadensis sp. nov. isolated from lake water of the Cambridge Bay, Canada.</title>
        <authorList>
            <person name="Kim W.H."/>
            <person name="Lee Y.M."/>
        </authorList>
    </citation>
    <scope>NUCLEOTIDE SEQUENCE [LARGE SCALE GENOMIC DNA]</scope>
    <source>
        <strain evidence="13 14">PAMC 29467</strain>
    </source>
</reference>
<dbReference type="InterPro" id="IPR006674">
    <property type="entry name" value="HD_domain"/>
</dbReference>
<evidence type="ECO:0000313" key="14">
    <source>
        <dbReference type="Proteomes" id="UP001211005"/>
    </source>
</evidence>
<keyword evidence="14" id="KW-1185">Reference proteome</keyword>
<gene>
    <name evidence="13" type="ORF">O3303_08360</name>
</gene>
<dbReference type="Proteomes" id="UP001211005">
    <property type="component" value="Chromosome"/>
</dbReference>
<dbReference type="InterPro" id="IPR043519">
    <property type="entry name" value="NT_sf"/>
</dbReference>
<evidence type="ECO:0000313" key="13">
    <source>
        <dbReference type="EMBL" id="WBA43565.1"/>
    </source>
</evidence>
<proteinExistence type="inferred from homology"/>
<evidence type="ECO:0000256" key="8">
    <source>
        <dbReference type="ARBA" id="ARBA00022840"/>
    </source>
</evidence>